<keyword evidence="3" id="KW-1185">Reference proteome</keyword>
<proteinExistence type="predicted"/>
<feature type="region of interest" description="Disordered" evidence="1">
    <location>
        <begin position="167"/>
        <end position="198"/>
    </location>
</feature>
<feature type="region of interest" description="Disordered" evidence="1">
    <location>
        <begin position="248"/>
        <end position="269"/>
    </location>
</feature>
<evidence type="ECO:0000313" key="3">
    <source>
        <dbReference type="Proteomes" id="UP001153365"/>
    </source>
</evidence>
<dbReference type="EMBL" id="CALTRL010006025">
    <property type="protein sequence ID" value="CAH7688881.1"/>
    <property type="molecule type" value="Genomic_DNA"/>
</dbReference>
<feature type="compositionally biased region" description="Basic and acidic residues" evidence="1">
    <location>
        <begin position="173"/>
        <end position="183"/>
    </location>
</feature>
<reference evidence="2" key="1">
    <citation type="submission" date="2022-06" db="EMBL/GenBank/DDBJ databases">
        <authorList>
            <consortium name="SYNGENTA / RWTH Aachen University"/>
        </authorList>
    </citation>
    <scope>NUCLEOTIDE SEQUENCE</scope>
</reference>
<dbReference type="Proteomes" id="UP001153365">
    <property type="component" value="Unassembled WGS sequence"/>
</dbReference>
<name>A0AAV0BS21_PHAPC</name>
<evidence type="ECO:0000256" key="1">
    <source>
        <dbReference type="SAM" id="MobiDB-lite"/>
    </source>
</evidence>
<evidence type="ECO:0000313" key="2">
    <source>
        <dbReference type="EMBL" id="CAH7688881.1"/>
    </source>
</evidence>
<comment type="caution">
    <text evidence="2">The sequence shown here is derived from an EMBL/GenBank/DDBJ whole genome shotgun (WGS) entry which is preliminary data.</text>
</comment>
<protein>
    <submittedName>
        <fullName evidence="2">Expressed protein</fullName>
    </submittedName>
</protein>
<gene>
    <name evidence="2" type="ORF">PPACK8108_LOCUS23916</name>
</gene>
<dbReference type="AlphaFoldDB" id="A0AAV0BS21"/>
<sequence length="487" mass="54143">MEAGTLEDYSFQNKIMELDHNLCGMAGLGMVSTEANARSHSEINQAVMHFDSDQSTDPEQLEIEMIDECEAAILPSQPRISFSSASFSSNPAPLCDSSLFKTGSSFEGTLPASKILTDTTTLSPFLSGDENFTFSRCCEPLNSEVYLPEPKEHLQLFAEVIELTSTSATEPADELRHSELPDRMEDEGLSSASNEQESLELINTSEDLSSETCAKLDESLNQSLNLKTPAEEVEPFLSKSSLQSALSDLNSAAENLPSSGSEGETVHQPFYDDHDAFKCSRVNDGNSKLDQMSCNLAEDLPYIDDEYDSRPKPRVDLLESIEVVDPGMYLPGDEWVEADGNRAPPVRLICEGCEYSLFRRIEPPVTFQAEAAAPISPSDDQTVLLSEVEYRDLYYGPIETFIQSLHRIFPNLNADHNEFVLNFPDLEIKITEDNIYTKELSIFDFDRLHAGGKLPDRLLICLEKQPRLVHCFNVLAAYVNGLSKPFL</sequence>
<accession>A0AAV0BS21</accession>
<dbReference type="InterPro" id="IPR018822">
    <property type="entry name" value="UPF0646"/>
</dbReference>
<feature type="compositionally biased region" description="Polar residues" evidence="1">
    <location>
        <begin position="248"/>
        <end position="262"/>
    </location>
</feature>
<organism evidence="2 3">
    <name type="scientific">Phakopsora pachyrhizi</name>
    <name type="common">Asian soybean rust disease fungus</name>
    <dbReference type="NCBI Taxonomy" id="170000"/>
    <lineage>
        <taxon>Eukaryota</taxon>
        <taxon>Fungi</taxon>
        <taxon>Dikarya</taxon>
        <taxon>Basidiomycota</taxon>
        <taxon>Pucciniomycotina</taxon>
        <taxon>Pucciniomycetes</taxon>
        <taxon>Pucciniales</taxon>
        <taxon>Phakopsoraceae</taxon>
        <taxon>Phakopsora</taxon>
    </lineage>
</organism>
<dbReference type="Pfam" id="PF10336">
    <property type="entry name" value="DUF2420"/>
    <property type="match status" value="1"/>
</dbReference>